<dbReference type="InterPro" id="IPR036412">
    <property type="entry name" value="HAD-like_sf"/>
</dbReference>
<dbReference type="PANTHER" id="PTHR38899:SF2">
    <property type="entry name" value="FCP1 HOMOLOGY DOMAIN-CONTAINING PROTEIN"/>
    <property type="match status" value="1"/>
</dbReference>
<reference evidence="1" key="2">
    <citation type="submission" date="2011-02" db="EMBL/GenBank/DDBJ databases">
        <authorList>
            <person name="MacLean D."/>
        </authorList>
    </citation>
    <scope>NUCLEOTIDE SEQUENCE</scope>
</reference>
<dbReference type="PANTHER" id="PTHR38899">
    <property type="entry name" value="DOMAIN OOKINETE PROTEIN, PUTATIVE-RELATED"/>
    <property type="match status" value="1"/>
</dbReference>
<dbReference type="EMBL" id="FR824415">
    <property type="protein sequence ID" value="CCA26395.1"/>
    <property type="molecule type" value="Genomic_DNA"/>
</dbReference>
<sequence length="232" mass="26390">MPVATVPTISRSHRPVIILDWDDTLLPTFALTNLGVAVDESHHAVSIFGEDQAALNRLSAEVKKFLEKCIETAECYIITNSEDGWVHRSCELFLPDVLPLLKSIPVISACSKYASQYPWRPLQWKMAAFRDVLEGYDPSEAMNDTLHPVTDPKYHGSKSFRQILAFGDADSDREAIHTVGGRLEHFTVKSIQFVQDPDLQQLHKQLSWMNKFMDELQMHTEPLDLVISKRML</sequence>
<evidence type="ECO:0000313" key="1">
    <source>
        <dbReference type="EMBL" id="CCA26395.1"/>
    </source>
</evidence>
<proteinExistence type="predicted"/>
<name>F0WY45_9STRA</name>
<dbReference type="AlphaFoldDB" id="F0WY45"/>
<protein>
    <submittedName>
        <fullName evidence="1">Uncharacterized protein AlNc14C370G11090</fullName>
    </submittedName>
</protein>
<accession>F0WY45</accession>
<reference evidence="1" key="1">
    <citation type="journal article" date="2011" name="PLoS Biol.">
        <title>Gene gain and loss during evolution of obligate parasitism in the white rust pathogen of Arabidopsis thaliana.</title>
        <authorList>
            <person name="Kemen E."/>
            <person name="Gardiner A."/>
            <person name="Schultz-Larsen T."/>
            <person name="Kemen A.C."/>
            <person name="Balmuth A.L."/>
            <person name="Robert-Seilaniantz A."/>
            <person name="Bailey K."/>
            <person name="Holub E."/>
            <person name="Studholme D.J."/>
            <person name="Maclean D."/>
            <person name="Jones J.D."/>
        </authorList>
    </citation>
    <scope>NUCLEOTIDE SEQUENCE</scope>
</reference>
<organism evidence="1">
    <name type="scientific">Albugo laibachii Nc14</name>
    <dbReference type="NCBI Taxonomy" id="890382"/>
    <lineage>
        <taxon>Eukaryota</taxon>
        <taxon>Sar</taxon>
        <taxon>Stramenopiles</taxon>
        <taxon>Oomycota</taxon>
        <taxon>Peronosporomycetes</taxon>
        <taxon>Albuginales</taxon>
        <taxon>Albuginaceae</taxon>
        <taxon>Albugo</taxon>
    </lineage>
</organism>
<gene>
    <name evidence="1" type="primary">AlNc14C370G11090</name>
    <name evidence="1" type="ORF">ALNC14_125390</name>
</gene>
<dbReference type="SUPFAM" id="SSF56784">
    <property type="entry name" value="HAD-like"/>
    <property type="match status" value="1"/>
</dbReference>
<dbReference type="HOGENOM" id="CLU_081127_1_0_1"/>